<dbReference type="KEGG" id="malk:MalAC0309_2628"/>
<reference evidence="2" key="1">
    <citation type="submission" date="2015-12" db="EMBL/GenBank/DDBJ databases">
        <authorList>
            <person name="Shamseldin A."/>
            <person name="Moawad H."/>
            <person name="Abd El-Rahim W.M."/>
            <person name="Sadowsky M.J."/>
        </authorList>
    </citation>
    <scope>NUCLEOTIDE SEQUENCE [LARGE SCALE GENOMIC DNA]</scope>
    <source>
        <strain evidence="2">JAM AC0309</strain>
    </source>
</reference>
<evidence type="ECO:0000313" key="2">
    <source>
        <dbReference type="Proteomes" id="UP000218965"/>
    </source>
</evidence>
<proteinExistence type="predicted"/>
<accession>A0A0U4X0K1</accession>
<dbReference type="GO" id="GO:0034220">
    <property type="term" value="P:monoatomic ion transmembrane transport"/>
    <property type="evidence" value="ECO:0007669"/>
    <property type="project" value="UniProtKB-KW"/>
</dbReference>
<keyword evidence="1" id="KW-0813">Transport</keyword>
<dbReference type="Proteomes" id="UP000218965">
    <property type="component" value="Chromosome"/>
</dbReference>
<evidence type="ECO:0000313" key="1">
    <source>
        <dbReference type="EMBL" id="BAU33463.1"/>
    </source>
</evidence>
<dbReference type="AlphaFoldDB" id="A0A0U4X0K1"/>
<name>A0A0U4X0K1_9MICO</name>
<protein>
    <submittedName>
        <fullName evidence="1">Potassium channel subfamily T member 1</fullName>
    </submittedName>
</protein>
<reference evidence="1 2" key="2">
    <citation type="submission" date="2016-01" db="EMBL/GenBank/DDBJ databases">
        <title>Microcella alkaliphila JAM AC0309 whole genome shotgun sequence.</title>
        <authorList>
            <person name="Kurata A."/>
            <person name="Hirose Y."/>
            <person name="Kishimoto N."/>
            <person name="Kobayashi T."/>
        </authorList>
    </citation>
    <scope>NUCLEOTIDE SEQUENCE [LARGE SCALE GENOMIC DNA]</scope>
    <source>
        <strain evidence="1 2">JAM AC0309</strain>
    </source>
</reference>
<sequence length="98" mass="10696">MSFQTRKETASNRGRCTLELANFSLELLDALGLTRGCPGPLPGIDLGLLRPPPKGVSINAGALADPDHRRVQRQLRILTTGFLHEPDGSFPQLQRILP</sequence>
<dbReference type="EMBL" id="AP017315">
    <property type="protein sequence ID" value="BAU33463.1"/>
    <property type="molecule type" value="Genomic_DNA"/>
</dbReference>
<keyword evidence="1" id="KW-0407">Ion channel</keyword>
<gene>
    <name evidence="1" type="ORF">MalAC0309_2628</name>
</gene>
<keyword evidence="1" id="KW-0406">Ion transport</keyword>
<organism evidence="1 2">
    <name type="scientific">Microcella alkaliphila</name>
    <dbReference type="NCBI Taxonomy" id="279828"/>
    <lineage>
        <taxon>Bacteria</taxon>
        <taxon>Bacillati</taxon>
        <taxon>Actinomycetota</taxon>
        <taxon>Actinomycetes</taxon>
        <taxon>Micrococcales</taxon>
        <taxon>Microbacteriaceae</taxon>
        <taxon>Microcella</taxon>
    </lineage>
</organism>